<feature type="domain" description="HAT C-terminal dimerisation" evidence="1">
    <location>
        <begin position="112"/>
        <end position="194"/>
    </location>
</feature>
<dbReference type="AlphaFoldDB" id="A0A444Z4H5"/>
<evidence type="ECO:0000259" key="1">
    <source>
        <dbReference type="Pfam" id="PF05699"/>
    </source>
</evidence>
<evidence type="ECO:0000313" key="4">
    <source>
        <dbReference type="Proteomes" id="UP000289738"/>
    </source>
</evidence>
<dbReference type="PANTHER" id="PTHR23272">
    <property type="entry name" value="BED FINGER-RELATED"/>
    <property type="match status" value="1"/>
</dbReference>
<dbReference type="EMBL" id="SDMP01000015">
    <property type="protein sequence ID" value="RYR09075.1"/>
    <property type="molecule type" value="Genomic_DNA"/>
</dbReference>
<evidence type="ECO:0008006" key="5">
    <source>
        <dbReference type="Google" id="ProtNLM"/>
    </source>
</evidence>
<keyword evidence="4" id="KW-1185">Reference proteome</keyword>
<dbReference type="GO" id="GO:0046983">
    <property type="term" value="F:protein dimerization activity"/>
    <property type="evidence" value="ECO:0007669"/>
    <property type="project" value="InterPro"/>
</dbReference>
<feature type="domain" description="hAT-like transposase RNase-H fold" evidence="2">
    <location>
        <begin position="1"/>
        <end position="69"/>
    </location>
</feature>
<evidence type="ECO:0000259" key="2">
    <source>
        <dbReference type="Pfam" id="PF14372"/>
    </source>
</evidence>
<dbReference type="STRING" id="3818.A0A444Z4H5"/>
<reference evidence="3 4" key="1">
    <citation type="submission" date="2019-01" db="EMBL/GenBank/DDBJ databases">
        <title>Sequencing of cultivated peanut Arachis hypogaea provides insights into genome evolution and oil improvement.</title>
        <authorList>
            <person name="Chen X."/>
        </authorList>
    </citation>
    <scope>NUCLEOTIDE SEQUENCE [LARGE SCALE GENOMIC DNA]</scope>
    <source>
        <strain evidence="4">cv. Fuhuasheng</strain>
        <tissue evidence="3">Leaves</tissue>
    </source>
</reference>
<dbReference type="SUPFAM" id="SSF53098">
    <property type="entry name" value="Ribonuclease H-like"/>
    <property type="match status" value="1"/>
</dbReference>
<dbReference type="InterPro" id="IPR025525">
    <property type="entry name" value="hAT-like_transposase_RNase-H"/>
</dbReference>
<dbReference type="PANTHER" id="PTHR23272:SF184">
    <property type="entry name" value="OS03G0311250 PROTEIN"/>
    <property type="match status" value="1"/>
</dbReference>
<organism evidence="3 4">
    <name type="scientific">Arachis hypogaea</name>
    <name type="common">Peanut</name>
    <dbReference type="NCBI Taxonomy" id="3818"/>
    <lineage>
        <taxon>Eukaryota</taxon>
        <taxon>Viridiplantae</taxon>
        <taxon>Streptophyta</taxon>
        <taxon>Embryophyta</taxon>
        <taxon>Tracheophyta</taxon>
        <taxon>Spermatophyta</taxon>
        <taxon>Magnoliopsida</taxon>
        <taxon>eudicotyledons</taxon>
        <taxon>Gunneridae</taxon>
        <taxon>Pentapetalae</taxon>
        <taxon>rosids</taxon>
        <taxon>fabids</taxon>
        <taxon>Fabales</taxon>
        <taxon>Fabaceae</taxon>
        <taxon>Papilionoideae</taxon>
        <taxon>50 kb inversion clade</taxon>
        <taxon>dalbergioids sensu lato</taxon>
        <taxon>Dalbergieae</taxon>
        <taxon>Pterocarpus clade</taxon>
        <taxon>Arachis</taxon>
    </lineage>
</organism>
<comment type="caution">
    <text evidence="3">The sequence shown here is derived from an EMBL/GenBank/DDBJ whole genome shotgun (WGS) entry which is preliminary data.</text>
</comment>
<sequence>MSSKMKAKYNKYWGNAKTINMLLLISVVLDPCHKLDYVEWCLVNSFGAEVGGKLKTKLSSSLHSLYNLYQSADEGNQDDTLSQPSPSDKAKDIYDIGLYRRSTGRKPNLKSELDRYLNEDCESDDKPLDILGWWKVNTNRFSVLANMARDILAIPVSTVASEYAFSMGGRIIDQYRSSLTPKIVEALVCTEDWLKGDFFSSLAPENFEELEKLDQDFILSEDITYSVGPGGKEIRLAFPYMIRLIKEIPYSLDGDIGVNNYSSCNIIFCCWNLHRFFGLGENFHR</sequence>
<gene>
    <name evidence="3" type="ORF">Ahy_B05g077135</name>
</gene>
<dbReference type="Pfam" id="PF05699">
    <property type="entry name" value="Dimer_Tnp_hAT"/>
    <property type="match status" value="1"/>
</dbReference>
<proteinExistence type="predicted"/>
<protein>
    <recommendedName>
        <fullName evidence="5">HAT C-terminal dimerisation domain-containing protein</fullName>
    </recommendedName>
</protein>
<name>A0A444Z4H5_ARAHY</name>
<dbReference type="GO" id="GO:0003677">
    <property type="term" value="F:DNA binding"/>
    <property type="evidence" value="ECO:0007669"/>
    <property type="project" value="InterPro"/>
</dbReference>
<evidence type="ECO:0000313" key="3">
    <source>
        <dbReference type="EMBL" id="RYR09075.1"/>
    </source>
</evidence>
<accession>A0A444Z4H5</accession>
<dbReference type="Proteomes" id="UP000289738">
    <property type="component" value="Chromosome B05"/>
</dbReference>
<dbReference type="InterPro" id="IPR012337">
    <property type="entry name" value="RNaseH-like_sf"/>
</dbReference>
<dbReference type="InterPro" id="IPR008906">
    <property type="entry name" value="HATC_C_dom"/>
</dbReference>
<dbReference type="Pfam" id="PF14372">
    <property type="entry name" value="hAT-like_RNase-H"/>
    <property type="match status" value="1"/>
</dbReference>